<accession>A0A8S5QLR5</accession>
<reference evidence="2" key="1">
    <citation type="journal article" date="2021" name="Proc. Natl. Acad. Sci. U.S.A.">
        <title>A Catalog of Tens of Thousands of Viruses from Human Metagenomes Reveals Hidden Associations with Chronic Diseases.</title>
        <authorList>
            <person name="Tisza M.J."/>
            <person name="Buck C.B."/>
        </authorList>
    </citation>
    <scope>NUCLEOTIDE SEQUENCE</scope>
    <source>
        <strain evidence="2">CtuID12</strain>
    </source>
</reference>
<proteinExistence type="predicted"/>
<feature type="region of interest" description="Disordered" evidence="1">
    <location>
        <begin position="150"/>
        <end position="171"/>
    </location>
</feature>
<organism evidence="2">
    <name type="scientific">Myoviridae sp. ctuID12</name>
    <dbReference type="NCBI Taxonomy" id="2826707"/>
    <lineage>
        <taxon>Viruses</taxon>
        <taxon>Duplodnaviria</taxon>
        <taxon>Heunggongvirae</taxon>
        <taxon>Uroviricota</taxon>
        <taxon>Caudoviricetes</taxon>
    </lineage>
</organism>
<protein>
    <submittedName>
        <fullName evidence="2">Uncharacterized protein</fullName>
    </submittedName>
</protein>
<name>A0A8S5QLR5_9CAUD</name>
<feature type="compositionally biased region" description="Basic and acidic residues" evidence="1">
    <location>
        <begin position="156"/>
        <end position="169"/>
    </location>
</feature>
<evidence type="ECO:0000256" key="1">
    <source>
        <dbReference type="SAM" id="MobiDB-lite"/>
    </source>
</evidence>
<sequence length="193" mass="22136">MARIAKKKTVDNNAALLNVIDGIKRTDVTDVADFGPFFIVLLKDGAIYHTHFGYEVRCKRWLMDLNGGTNETTLYNWLYNLVQMKKATAGHEDEMFPETDQTKEQMLEYSKLITDANMLHPVTAFSDLETATKFANDRINYLRESSQKLDSAMNSKVKEESEEDLKKNFEQGQQEIIADQLRQELKNEEGASE</sequence>
<evidence type="ECO:0000313" key="2">
    <source>
        <dbReference type="EMBL" id="DAE19731.1"/>
    </source>
</evidence>
<dbReference type="EMBL" id="BK015684">
    <property type="protein sequence ID" value="DAE19731.1"/>
    <property type="molecule type" value="Genomic_DNA"/>
</dbReference>